<accession>A0ABT3GRW0</accession>
<keyword evidence="2" id="KW-1185">Reference proteome</keyword>
<organism evidence="1 2">
    <name type="scientific">Luteolibacter arcticus</name>
    <dbReference type="NCBI Taxonomy" id="1581411"/>
    <lineage>
        <taxon>Bacteria</taxon>
        <taxon>Pseudomonadati</taxon>
        <taxon>Verrucomicrobiota</taxon>
        <taxon>Verrucomicrobiia</taxon>
        <taxon>Verrucomicrobiales</taxon>
        <taxon>Verrucomicrobiaceae</taxon>
        <taxon>Luteolibacter</taxon>
    </lineage>
</organism>
<dbReference type="Proteomes" id="UP001320876">
    <property type="component" value="Unassembled WGS sequence"/>
</dbReference>
<sequence>MNSAGEPVWRAAEAWHGVEWVRNPDIGLPVGWRVEVTGFSDGRMVAFLTAGRIENRVYARQFDFGLEFRMSCERWIP</sequence>
<evidence type="ECO:0000313" key="2">
    <source>
        <dbReference type="Proteomes" id="UP001320876"/>
    </source>
</evidence>
<comment type="caution">
    <text evidence="1">The sequence shown here is derived from an EMBL/GenBank/DDBJ whole genome shotgun (WGS) entry which is preliminary data.</text>
</comment>
<gene>
    <name evidence="1" type="ORF">OKA05_27200</name>
</gene>
<reference evidence="1 2" key="1">
    <citation type="submission" date="2022-10" db="EMBL/GenBank/DDBJ databases">
        <title>Luteolibacter arcticus strain CCTCC AB 2014275, whole genome shotgun sequencing project.</title>
        <authorList>
            <person name="Zhao G."/>
            <person name="Shen L."/>
        </authorList>
    </citation>
    <scope>NUCLEOTIDE SEQUENCE [LARGE SCALE GENOMIC DNA]</scope>
    <source>
        <strain evidence="1 2">CCTCC AB 2014275</strain>
    </source>
</reference>
<protein>
    <submittedName>
        <fullName evidence="1">Uncharacterized protein</fullName>
    </submittedName>
</protein>
<evidence type="ECO:0000313" key="1">
    <source>
        <dbReference type="EMBL" id="MCW1926271.1"/>
    </source>
</evidence>
<proteinExistence type="predicted"/>
<dbReference type="EMBL" id="JAPDDT010000023">
    <property type="protein sequence ID" value="MCW1926271.1"/>
    <property type="molecule type" value="Genomic_DNA"/>
</dbReference>
<name>A0ABT3GRW0_9BACT</name>
<dbReference type="RefSeq" id="WP_264490379.1">
    <property type="nucleotide sequence ID" value="NZ_JAPDDT010000023.1"/>
</dbReference>